<dbReference type="PANTHER" id="PTHR33112">
    <property type="entry name" value="DOMAIN PROTEIN, PUTATIVE-RELATED"/>
    <property type="match status" value="1"/>
</dbReference>
<dbReference type="InterPro" id="IPR010730">
    <property type="entry name" value="HET"/>
</dbReference>
<evidence type="ECO:0008006" key="6">
    <source>
        <dbReference type="Google" id="ProtNLM"/>
    </source>
</evidence>
<dbReference type="EMBL" id="NKCL01000057">
    <property type="protein sequence ID" value="RSL85162.1"/>
    <property type="molecule type" value="Genomic_DNA"/>
</dbReference>
<dbReference type="PANTHER" id="PTHR33112:SF10">
    <property type="entry name" value="TOL"/>
    <property type="match status" value="1"/>
</dbReference>
<dbReference type="PROSITE" id="PS50011">
    <property type="entry name" value="PROTEIN_KINASE_DOM"/>
    <property type="match status" value="1"/>
</dbReference>
<evidence type="ECO:0000256" key="1">
    <source>
        <dbReference type="SAM" id="MobiDB-lite"/>
    </source>
</evidence>
<dbReference type="Pfam" id="PF00069">
    <property type="entry name" value="Pkinase"/>
    <property type="match status" value="1"/>
</dbReference>
<feature type="domain" description="WW" evidence="3">
    <location>
        <begin position="1530"/>
        <end position="1564"/>
    </location>
</feature>
<evidence type="ECO:0000313" key="5">
    <source>
        <dbReference type="Proteomes" id="UP000287972"/>
    </source>
</evidence>
<evidence type="ECO:0000259" key="2">
    <source>
        <dbReference type="PROSITE" id="PS50011"/>
    </source>
</evidence>
<dbReference type="PROSITE" id="PS01159">
    <property type="entry name" value="WW_DOMAIN_1"/>
    <property type="match status" value="2"/>
</dbReference>
<keyword evidence="5" id="KW-1185">Reference proteome</keyword>
<dbReference type="Gene3D" id="2.20.70.10">
    <property type="match status" value="2"/>
</dbReference>
<protein>
    <recommendedName>
        <fullName evidence="6">Protein kinase domain-containing protein</fullName>
    </recommendedName>
</protein>
<reference evidence="4 5" key="1">
    <citation type="submission" date="2017-06" db="EMBL/GenBank/DDBJ databases">
        <title>Comparative genomic analysis of Ambrosia Fusariam Clade fungi.</title>
        <authorList>
            <person name="Stajich J.E."/>
            <person name="Carrillo J."/>
            <person name="Kijimoto T."/>
            <person name="Eskalen A."/>
            <person name="O'Donnell K."/>
            <person name="Kasson M."/>
        </authorList>
    </citation>
    <scope>NUCLEOTIDE SEQUENCE [LARGE SCALE GENOMIC DNA]</scope>
    <source>
        <strain evidence="4 5">NRRL62606</strain>
    </source>
</reference>
<sequence length="1635" mass="185888">MAPSGDLEPLEVIEPIGGPDLRDEIFRAMQENNEGKKFIPANAIARLASRGAVDAELGGMFKGASLERLVDYVFHKPAMKVFLILVVCKNIRVMANIYNSRIGDEHLPLGEQVAANGDKQLQPPSQNTDPSSVLDSLFSCRLADREEFLERQWSFMAPVFTRKQFAHKLHPRCPLPFIPFTDNDQAQHGAWRGMSGSIQEIKVHEAHQKVLPQDGKRIRVALKTISPQMSHYFQQEEETLSVIQNIDHDHLIKPIASYQYHNHEDGCFLFPWAERGNLKEFWKTEKEGPLKNPEMMAWMLKQMCGLCDALGILHSKGRRHGDIKPENILLFEEGDYNGALRIADVGLAKFHDNATERRELLKEITKTRTGTTRYLSPEFVHRDQIPRVFDVWALGCVFVEFLIWTLHGYDRLSSFRKASCAYFWDKVNDEFVINTEVRTWIDNLEQILRGSETALESLLDLIQSHMLVPNWKDRHSSVDVHAMLAEICHYSQNDTRYLSDPEVESRARTNPPRLREFSQNLTLPEMPKSRLAPLSQKQGSFRVHVVGPDDGVDNTGLMVNTTTRAQQQVHRLNKDTWQSKADNKFAQSLFSNPNWSHRYPAQAPSKLCRKCTSLDIWQPGFEFGGLVGDIRARSKGCDLCLLFTQAASELKWEDSVRLLSRRFDSVMRILPDGPTILSLYSDPEQVPASPDAQIGYPLLPKPGSSSQFAFIKEWLRVCQETHNHGHLPSARLHSSELPTRVIDLGSLDKPNLQLIAGEAMVSHEYVALSHCWGKGMMFRAMKENIKALADSIDFRRLPRTFQEAIRTARRLSVRYLWIDSLCIIQDDDEDWKREAARMQQVFSNATCVIAASSAGSSAEGFLETRRDDRHFATLRSPSGSISYVCKFIDNFAQDMEEAPLNKRGWVLQERALARRSIHFTSTQVYLECGKGVHCESLMKLANDKAAFLGDSDFPNSILEYYKGGRIVLSQNLFKMYSTLKFTKSSDRPIAISGLEKRLMSAFKTRGGYGVFQAFFERSLLWQRPESGSLARIAYPSDRNVPSWSWMSYDGSITYVDAPFEEVDWTKDYESPFEAKTGRQYWGTNENNPSPIIKSKSARKFSSTANPNKVLEKIKFDLKASAYHQLGALRCIVIGKAKSSEPNDSALHYVLVITASSSGNPDAHHYATWRFCLGRTHISSKPPRRQPPHHELTSFSPKVATTIFNMADSITKPSGSFRQDQEQAPDPDSFVPRESSPDITHVKDKFPKVEEEGWLAQRLGNAITKRRMILKYRQIQNTRSAPAGDHVPDGVADQLSISTPTTSSINSIDEATSEPIPDLDDLTFNGKRLKYGEPIDCPYCRTTQVLDTQAEWRKHVLSDLQPYVCTYKDCTFGLFTTQKEWLTHEMTTHLQRWACSHCTDFEKPTFETMSKIQQHLEVTHHVIEEDLTGALDASQVPLKPFEASSCPLCDEWEPPVEESLNMKEFYQHLGKHQQILALEALPMSLDGLRSVYLLHCSPCGHVWASDEREEPCPVCHDSKGKRLPRQVKLSTPFPPRWEAKIAPGRNRAYFVDHNAGKTTWIDPRSTEAKVLAKTIKMGPLPSGWEIRVEGEKGRIYFVDHNTSTTTWDDPRPKPDAEKPEPLPEERKRRVISSRLL</sequence>
<dbReference type="CDD" id="cd00180">
    <property type="entry name" value="PKc"/>
    <property type="match status" value="1"/>
</dbReference>
<dbReference type="GO" id="GO:0004672">
    <property type="term" value="F:protein kinase activity"/>
    <property type="evidence" value="ECO:0007669"/>
    <property type="project" value="InterPro"/>
</dbReference>
<feature type="region of interest" description="Disordered" evidence="1">
    <location>
        <begin position="1209"/>
        <end position="1239"/>
    </location>
</feature>
<dbReference type="SUPFAM" id="SSF51045">
    <property type="entry name" value="WW domain"/>
    <property type="match status" value="2"/>
</dbReference>
<dbReference type="Gene3D" id="1.10.510.10">
    <property type="entry name" value="Transferase(Phosphotransferase) domain 1"/>
    <property type="match status" value="1"/>
</dbReference>
<dbReference type="Pfam" id="PF06985">
    <property type="entry name" value="HET"/>
    <property type="match status" value="1"/>
</dbReference>
<dbReference type="CDD" id="cd00201">
    <property type="entry name" value="WW"/>
    <property type="match status" value="2"/>
</dbReference>
<dbReference type="SMART" id="SM00220">
    <property type="entry name" value="S_TKc"/>
    <property type="match status" value="1"/>
</dbReference>
<dbReference type="InterPro" id="IPR058925">
    <property type="entry name" value="zf-C2H2_AcuF"/>
</dbReference>
<evidence type="ECO:0000313" key="4">
    <source>
        <dbReference type="EMBL" id="RSL85162.1"/>
    </source>
</evidence>
<organism evidence="4 5">
    <name type="scientific">Fusarium floridanum</name>
    <dbReference type="NCBI Taxonomy" id="1325733"/>
    <lineage>
        <taxon>Eukaryota</taxon>
        <taxon>Fungi</taxon>
        <taxon>Dikarya</taxon>
        <taxon>Ascomycota</taxon>
        <taxon>Pezizomycotina</taxon>
        <taxon>Sordariomycetes</taxon>
        <taxon>Hypocreomycetidae</taxon>
        <taxon>Hypocreales</taxon>
        <taxon>Nectriaceae</taxon>
        <taxon>Fusarium</taxon>
        <taxon>Fusarium solani species complex</taxon>
    </lineage>
</organism>
<accession>A0A428S5Q8</accession>
<dbReference type="SMART" id="SM00355">
    <property type="entry name" value="ZnF_C2H2"/>
    <property type="match status" value="3"/>
</dbReference>
<dbReference type="InterPro" id="IPR000719">
    <property type="entry name" value="Prot_kinase_dom"/>
</dbReference>
<dbReference type="GO" id="GO:0005524">
    <property type="term" value="F:ATP binding"/>
    <property type="evidence" value="ECO:0007669"/>
    <property type="project" value="InterPro"/>
</dbReference>
<dbReference type="InterPro" id="IPR013087">
    <property type="entry name" value="Znf_C2H2_type"/>
</dbReference>
<dbReference type="Proteomes" id="UP000287972">
    <property type="component" value="Unassembled WGS sequence"/>
</dbReference>
<comment type="caution">
    <text evidence="4">The sequence shown here is derived from an EMBL/GenBank/DDBJ whole genome shotgun (WGS) entry which is preliminary data.</text>
</comment>
<evidence type="ECO:0000259" key="3">
    <source>
        <dbReference type="PROSITE" id="PS50020"/>
    </source>
</evidence>
<dbReference type="InterPro" id="IPR011009">
    <property type="entry name" value="Kinase-like_dom_sf"/>
</dbReference>
<feature type="domain" description="WW" evidence="3">
    <location>
        <begin position="1577"/>
        <end position="1611"/>
    </location>
</feature>
<name>A0A428S5Q8_9HYPO</name>
<dbReference type="PROSITE" id="PS50020">
    <property type="entry name" value="WW_DOMAIN_2"/>
    <property type="match status" value="2"/>
</dbReference>
<dbReference type="Pfam" id="PF26082">
    <property type="entry name" value="zf-C2H2_AcuF"/>
    <property type="match status" value="1"/>
</dbReference>
<dbReference type="Pfam" id="PF00397">
    <property type="entry name" value="WW"/>
    <property type="match status" value="2"/>
</dbReference>
<dbReference type="InterPro" id="IPR036020">
    <property type="entry name" value="WW_dom_sf"/>
</dbReference>
<feature type="compositionally biased region" description="Basic and acidic residues" evidence="1">
    <location>
        <begin position="1607"/>
        <end position="1626"/>
    </location>
</feature>
<gene>
    <name evidence="4" type="ORF">CEP51_003469</name>
</gene>
<dbReference type="SMART" id="SM00456">
    <property type="entry name" value="WW"/>
    <property type="match status" value="2"/>
</dbReference>
<proteinExistence type="predicted"/>
<dbReference type="InterPro" id="IPR001202">
    <property type="entry name" value="WW_dom"/>
</dbReference>
<feature type="region of interest" description="Disordered" evidence="1">
    <location>
        <begin position="1599"/>
        <end position="1635"/>
    </location>
</feature>
<dbReference type="SUPFAM" id="SSF56112">
    <property type="entry name" value="Protein kinase-like (PK-like)"/>
    <property type="match status" value="1"/>
</dbReference>
<feature type="domain" description="Protein kinase" evidence="2">
    <location>
        <begin position="184"/>
        <end position="484"/>
    </location>
</feature>